<proteinExistence type="predicted"/>
<comment type="caution">
    <text evidence="1">The sequence shown here is derived from an EMBL/GenBank/DDBJ whole genome shotgun (WGS) entry which is preliminary data.</text>
</comment>
<dbReference type="SUPFAM" id="SSF55729">
    <property type="entry name" value="Acyl-CoA N-acyltransferases (Nat)"/>
    <property type="match status" value="1"/>
</dbReference>
<dbReference type="Proteomes" id="UP000298327">
    <property type="component" value="Unassembled WGS sequence"/>
</dbReference>
<dbReference type="InterPro" id="IPR016181">
    <property type="entry name" value="Acyl_CoA_acyltransferase"/>
</dbReference>
<evidence type="ECO:0000313" key="1">
    <source>
        <dbReference type="EMBL" id="TFY66315.1"/>
    </source>
</evidence>
<dbReference type="AlphaFoldDB" id="A0A4Y9YVH4"/>
<keyword evidence="2" id="KW-1185">Reference proteome</keyword>
<evidence type="ECO:0008006" key="3">
    <source>
        <dbReference type="Google" id="ProtNLM"/>
    </source>
</evidence>
<protein>
    <recommendedName>
        <fullName evidence="3">N-acetyltransferase domain-containing protein</fullName>
    </recommendedName>
</protein>
<name>A0A4Y9YVH4_9AGAM</name>
<dbReference type="EMBL" id="SEOQ01000258">
    <property type="protein sequence ID" value="TFY66315.1"/>
    <property type="molecule type" value="Genomic_DNA"/>
</dbReference>
<dbReference type="STRING" id="205917.A0A4Y9YVH4"/>
<evidence type="ECO:0000313" key="2">
    <source>
        <dbReference type="Proteomes" id="UP000298327"/>
    </source>
</evidence>
<dbReference type="OrthoDB" id="61113at2759"/>
<dbReference type="Gene3D" id="3.40.630.30">
    <property type="match status" value="1"/>
</dbReference>
<sequence length="266" mass="29417">MRLESPSHRPTNLLRSLHPHDPSMLDYNVRLAEDLTPDQIDEMVAICLRSFDTTDVVSDAFTGSNPALLDPSFRCTIRAGIHRGTVYLAQDKSDRILAFAVCFGPGKSMYSTQEQGELGFDQMVSDMSPETRDWWKNTYAPKVNEILSEEVLGVVSKLPGVGVPRHLLSLHTQNRVDAWYVNLLVADSAFKRQGLARAVLDAVDQRAIADKTVLVLCANKEINRDVYLRLRFQVKGQVDVPSPAGTVPVFALTRTPASGLDPAKAI</sequence>
<gene>
    <name evidence="1" type="ORF">EVG20_g4771</name>
</gene>
<organism evidence="1 2">
    <name type="scientific">Dentipellis fragilis</name>
    <dbReference type="NCBI Taxonomy" id="205917"/>
    <lineage>
        <taxon>Eukaryota</taxon>
        <taxon>Fungi</taxon>
        <taxon>Dikarya</taxon>
        <taxon>Basidiomycota</taxon>
        <taxon>Agaricomycotina</taxon>
        <taxon>Agaricomycetes</taxon>
        <taxon>Russulales</taxon>
        <taxon>Hericiaceae</taxon>
        <taxon>Dentipellis</taxon>
    </lineage>
</organism>
<reference evidence="1 2" key="1">
    <citation type="submission" date="2019-02" db="EMBL/GenBank/DDBJ databases">
        <title>Genome sequencing of the rare red list fungi Dentipellis fragilis.</title>
        <authorList>
            <person name="Buettner E."/>
            <person name="Kellner H."/>
        </authorList>
    </citation>
    <scope>NUCLEOTIDE SEQUENCE [LARGE SCALE GENOMIC DNA]</scope>
    <source>
        <strain evidence="1 2">DSM 105465</strain>
    </source>
</reference>
<accession>A0A4Y9YVH4</accession>